<name>A0A917CAU7_9HYPH</name>
<reference evidence="2" key="1">
    <citation type="journal article" date="2014" name="Int. J. Syst. Evol. Microbiol.">
        <title>Complete genome sequence of Corynebacterium casei LMG S-19264T (=DSM 44701T), isolated from a smear-ripened cheese.</title>
        <authorList>
            <consortium name="US DOE Joint Genome Institute (JGI-PGF)"/>
            <person name="Walter F."/>
            <person name="Albersmeier A."/>
            <person name="Kalinowski J."/>
            <person name="Ruckert C."/>
        </authorList>
    </citation>
    <scope>NUCLEOTIDE SEQUENCE</scope>
    <source>
        <strain evidence="2">CCM 7897</strain>
    </source>
</reference>
<dbReference type="EMBL" id="BMCT01000009">
    <property type="protein sequence ID" value="GGF81926.1"/>
    <property type="molecule type" value="Genomic_DNA"/>
</dbReference>
<evidence type="ECO:0000313" key="2">
    <source>
        <dbReference type="EMBL" id="GGF81926.1"/>
    </source>
</evidence>
<gene>
    <name evidence="2" type="ORF">GCM10007301_47570</name>
</gene>
<accession>A0A917CAU7</accession>
<dbReference type="Proteomes" id="UP000606044">
    <property type="component" value="Unassembled WGS sequence"/>
</dbReference>
<evidence type="ECO:0000313" key="3">
    <source>
        <dbReference type="Proteomes" id="UP000606044"/>
    </source>
</evidence>
<evidence type="ECO:0000256" key="1">
    <source>
        <dbReference type="SAM" id="MobiDB-lite"/>
    </source>
</evidence>
<keyword evidence="3" id="KW-1185">Reference proteome</keyword>
<reference evidence="2" key="2">
    <citation type="submission" date="2020-09" db="EMBL/GenBank/DDBJ databases">
        <authorList>
            <person name="Sun Q."/>
            <person name="Sedlacek I."/>
        </authorList>
    </citation>
    <scope>NUCLEOTIDE SEQUENCE</scope>
    <source>
        <strain evidence="2">CCM 7897</strain>
    </source>
</reference>
<feature type="region of interest" description="Disordered" evidence="1">
    <location>
        <begin position="76"/>
        <end position="96"/>
    </location>
</feature>
<organism evidence="2 3">
    <name type="scientific">Azorhizobium oxalatiphilum</name>
    <dbReference type="NCBI Taxonomy" id="980631"/>
    <lineage>
        <taxon>Bacteria</taxon>
        <taxon>Pseudomonadati</taxon>
        <taxon>Pseudomonadota</taxon>
        <taxon>Alphaproteobacteria</taxon>
        <taxon>Hyphomicrobiales</taxon>
        <taxon>Xanthobacteraceae</taxon>
        <taxon>Azorhizobium</taxon>
    </lineage>
</organism>
<dbReference type="AlphaFoldDB" id="A0A917CAU7"/>
<sequence length="132" mass="14004">MRRTPPKAPRKGGLNACLDVLRQTRPVQPRYCLVEAATGSSAQQLGTAYYHAKNDTPVNMAAVDNGSPFRAVHGCRSTQNGRASHSRPFPALRLPPRPPTLSGFCAPVRGTAAALPGDARPVNGTAESLVYV</sequence>
<comment type="caution">
    <text evidence="2">The sequence shown here is derived from an EMBL/GenBank/DDBJ whole genome shotgun (WGS) entry which is preliminary data.</text>
</comment>
<protein>
    <submittedName>
        <fullName evidence="2">Uncharacterized protein</fullName>
    </submittedName>
</protein>
<proteinExistence type="predicted"/>